<feature type="domain" description="SWIM-type" evidence="2">
    <location>
        <begin position="58"/>
        <end position="91"/>
    </location>
</feature>
<protein>
    <recommendedName>
        <fullName evidence="2">SWIM-type domain-containing protein</fullName>
    </recommendedName>
</protein>
<evidence type="ECO:0000313" key="4">
    <source>
        <dbReference type="Proteomes" id="UP000222564"/>
    </source>
</evidence>
<keyword evidence="4" id="KW-1185">Reference proteome</keyword>
<sequence length="556" mass="65848">MFAKLSKEKFLNLVENIKEYVDLFTLEEGLEQFKKCRLKAVQINGDSVQAQVRDYQYYTATIDVNDFLESYCTCGAKDFCSHLAAVFFYLYSSHRWPDTFLAEAKEHRKQQAAKKTVELLDKTTVKKPLPKDSVEAWHHYFELVYGQMINLHEHSRYKFLDGLQYYLVFSGIYEKFQEKMFSHSSGWPVTLREIFRLHSVLFLMDRLEKINRTHQWFSLTASQPAYCERCEQELLNHIPKITIEQKEVLRPFLQKILETVQEHYFQPSQTLFDWRFIHGVLWGTILYHPALVERETAFLKRKLLTPSPDRYKAGLGLVFFKVLENEDAAARSILQELDNLRVRDLFEYLSSFRRVGDWQRLLEWLRWLLPRAEHTDRHEFEILCEYWNDAAGESGVQEEALRVLKTWLPRSRRFYADLLLQLKLYRDWVELNILYASDSADISPADSRLLENKDPAALLPLYHQWAARLIESKNRKSYQEAVKLLKKLRSLYKKLKLGREWDEFINYLAAPGRILRLGRAANKGTSLPVWRNGFKILSLCLAPAFLLRFLYRNHTA</sequence>
<evidence type="ECO:0000259" key="2">
    <source>
        <dbReference type="PROSITE" id="PS50966"/>
    </source>
</evidence>
<keyword evidence="1" id="KW-0479">Metal-binding</keyword>
<reference evidence="3 4" key="1">
    <citation type="submission" date="2013-09" db="EMBL/GenBank/DDBJ databases">
        <title>Biodegradation of hydrocarbons in the deep terrestrial subsurface : characterization of a microbial consortium composed of two Desulfotomaculum species originating from a deep geological formation.</title>
        <authorList>
            <person name="Aullo T."/>
            <person name="Berlendis S."/>
            <person name="Lascourreges J.-F."/>
            <person name="Dessort D."/>
            <person name="Saint-Laurent S."/>
            <person name="Schraauwers B."/>
            <person name="Mas J."/>
            <person name="Magot M."/>
            <person name="Ranchou-Peyruse A."/>
        </authorList>
    </citation>
    <scope>NUCLEOTIDE SEQUENCE [LARGE SCALE GENOMIC DNA]</scope>
    <source>
        <strain evidence="3 4">Bs107</strain>
    </source>
</reference>
<keyword evidence="1" id="KW-0863">Zinc-finger</keyword>
<dbReference type="RefSeq" id="WP_099082968.1">
    <property type="nucleotide sequence ID" value="NZ_AWQQ01000049.1"/>
</dbReference>
<evidence type="ECO:0000256" key="1">
    <source>
        <dbReference type="PROSITE-ProRule" id="PRU00325"/>
    </source>
</evidence>
<name>A0A2C6MEE8_9FIRM</name>
<dbReference type="PROSITE" id="PS50966">
    <property type="entry name" value="ZF_SWIM"/>
    <property type="match status" value="1"/>
</dbReference>
<evidence type="ECO:0000313" key="3">
    <source>
        <dbReference type="EMBL" id="PHJ38508.1"/>
    </source>
</evidence>
<comment type="caution">
    <text evidence="3">The sequence shown here is derived from an EMBL/GenBank/DDBJ whole genome shotgun (WGS) entry which is preliminary data.</text>
</comment>
<organism evidence="3 4">
    <name type="scientific">Desulforamulus profundi</name>
    <dbReference type="NCBI Taxonomy" id="1383067"/>
    <lineage>
        <taxon>Bacteria</taxon>
        <taxon>Bacillati</taxon>
        <taxon>Bacillota</taxon>
        <taxon>Clostridia</taxon>
        <taxon>Eubacteriales</taxon>
        <taxon>Peptococcaceae</taxon>
        <taxon>Desulforamulus</taxon>
    </lineage>
</organism>
<keyword evidence="1" id="KW-0862">Zinc</keyword>
<dbReference type="OrthoDB" id="7593573at2"/>
<dbReference type="Pfam" id="PF04434">
    <property type="entry name" value="SWIM"/>
    <property type="match status" value="1"/>
</dbReference>
<accession>A0A2C6MEE8</accession>
<dbReference type="GO" id="GO:0008270">
    <property type="term" value="F:zinc ion binding"/>
    <property type="evidence" value="ECO:0007669"/>
    <property type="project" value="UniProtKB-KW"/>
</dbReference>
<dbReference type="EMBL" id="AWQQ01000049">
    <property type="protein sequence ID" value="PHJ38508.1"/>
    <property type="molecule type" value="Genomic_DNA"/>
</dbReference>
<dbReference type="AlphaFoldDB" id="A0A2C6MEE8"/>
<dbReference type="InterPro" id="IPR007527">
    <property type="entry name" value="Znf_SWIM"/>
</dbReference>
<proteinExistence type="predicted"/>
<dbReference type="Proteomes" id="UP000222564">
    <property type="component" value="Unassembled WGS sequence"/>
</dbReference>
<gene>
    <name evidence="3" type="ORF">P378_09735</name>
</gene>